<feature type="transmembrane region" description="Helical" evidence="6">
    <location>
        <begin position="117"/>
        <end position="137"/>
    </location>
</feature>
<evidence type="ECO:0000256" key="4">
    <source>
        <dbReference type="ARBA" id="ARBA00022989"/>
    </source>
</evidence>
<keyword evidence="9" id="KW-1185">Reference proteome</keyword>
<feature type="domain" description="Major facilitator superfamily (MFS) profile" evidence="7">
    <location>
        <begin position="25"/>
        <end position="440"/>
    </location>
</feature>
<proteinExistence type="predicted"/>
<dbReference type="PROSITE" id="PS50850">
    <property type="entry name" value="MFS"/>
    <property type="match status" value="1"/>
</dbReference>
<feature type="transmembrane region" description="Helical" evidence="6">
    <location>
        <begin position="92"/>
        <end position="111"/>
    </location>
</feature>
<keyword evidence="3 6" id="KW-0812">Transmembrane</keyword>
<dbReference type="PANTHER" id="PTHR23519">
    <property type="entry name" value="AUTOPHAGY-RELATED PROTEIN 22"/>
    <property type="match status" value="1"/>
</dbReference>
<dbReference type="GO" id="GO:0012505">
    <property type="term" value="C:endomembrane system"/>
    <property type="evidence" value="ECO:0007669"/>
    <property type="project" value="UniProtKB-SubCell"/>
</dbReference>
<dbReference type="InterPro" id="IPR020846">
    <property type="entry name" value="MFS_dom"/>
</dbReference>
<comment type="caution">
    <text evidence="8">The sequence shown here is derived from an EMBL/GenBank/DDBJ whole genome shotgun (WGS) entry which is preliminary data.</text>
</comment>
<feature type="transmembrane region" description="Helical" evidence="6">
    <location>
        <begin position="158"/>
        <end position="177"/>
    </location>
</feature>
<organism evidence="8 9">
    <name type="scientific">Flavobacterium succinicans</name>
    <dbReference type="NCBI Taxonomy" id="29536"/>
    <lineage>
        <taxon>Bacteria</taxon>
        <taxon>Pseudomonadati</taxon>
        <taxon>Bacteroidota</taxon>
        <taxon>Flavobacteriia</taxon>
        <taxon>Flavobacteriales</taxon>
        <taxon>Flavobacteriaceae</taxon>
        <taxon>Flavobacterium</taxon>
    </lineage>
</organism>
<dbReference type="InterPro" id="IPR024671">
    <property type="entry name" value="Atg22-like"/>
</dbReference>
<comment type="subcellular location">
    <subcellularLocation>
        <location evidence="1">Endomembrane system</location>
        <topology evidence="1">Multi-pass membrane protein</topology>
    </subcellularLocation>
</comment>
<evidence type="ECO:0000256" key="2">
    <source>
        <dbReference type="ARBA" id="ARBA00022448"/>
    </source>
</evidence>
<dbReference type="InterPro" id="IPR036259">
    <property type="entry name" value="MFS_trans_sf"/>
</dbReference>
<accession>A0A199XW97</accession>
<sequence length="441" mass="49408">MANLPKGDKKLLNAWAFYDWANSVYTLTIASAVFPIFYEALFTDKSHYIDVFGMHLKNSALISFITALAFLVVAFMSPLLSGIADYVGNKKSFMKFFCYLGALSCMGLYWFDLDAIYSGLLFYFFGLIGYWGSLVFYNSYLPDIAFAEQQDAISAKGYSMGYIGSVVLLLINLAMIMKPKWFGITGAEGVAAMKAMRYSFVMVGVWWILFSQYTYYFLPKGAKKTGEEIIKTNLIFNGFKELKKVWFILSENLPLKRYLYGFFVSSMAVQTVMLVATYFGAQEIEWKAKEDSTTGLIICILLIQLVAVLGAYLTSKASEKFGNIKTLIVINSIWLVLCIGAFIITLPIQFYIMAVFVGLVMGGIQSLSRSTYSKFLPETTDTASFFSFYDVAEKIGIVIGMCVYGIIDQVTGSPRFAIVFLALFFFIAVLLLKRVPAKKAS</sequence>
<dbReference type="RefSeq" id="WP_064713972.1">
    <property type="nucleotide sequence ID" value="NZ_JMTM01000004.1"/>
</dbReference>
<dbReference type="EMBL" id="JMTM01000004">
    <property type="protein sequence ID" value="OAZ05536.1"/>
    <property type="molecule type" value="Genomic_DNA"/>
</dbReference>
<feature type="transmembrane region" description="Helical" evidence="6">
    <location>
        <begin position="326"/>
        <end position="344"/>
    </location>
</feature>
<feature type="transmembrane region" description="Helical" evidence="6">
    <location>
        <begin position="413"/>
        <end position="432"/>
    </location>
</feature>
<reference evidence="8 9" key="1">
    <citation type="submission" date="2016-06" db="EMBL/GenBank/DDBJ databases">
        <title>Draft genome sequence of Flavobacterium succinicans strain DD5b.</title>
        <authorList>
            <person name="Poehlein A."/>
            <person name="Daniel R."/>
            <person name="Simeonova D.D."/>
        </authorList>
    </citation>
    <scope>NUCLEOTIDE SEQUENCE [LARGE SCALE GENOMIC DNA]</scope>
    <source>
        <strain evidence="8 9">DD5b</strain>
    </source>
</reference>
<dbReference type="Gene3D" id="1.20.1250.20">
    <property type="entry name" value="MFS general substrate transporter like domains"/>
    <property type="match status" value="1"/>
</dbReference>
<feature type="transmembrane region" description="Helical" evidence="6">
    <location>
        <begin position="258"/>
        <end position="281"/>
    </location>
</feature>
<name>A0A199XW97_9FLAO</name>
<dbReference type="OrthoDB" id="9768783at2"/>
<feature type="transmembrane region" description="Helical" evidence="6">
    <location>
        <begin position="58"/>
        <end position="80"/>
    </location>
</feature>
<keyword evidence="2" id="KW-0813">Transport</keyword>
<feature type="transmembrane region" description="Helical" evidence="6">
    <location>
        <begin position="388"/>
        <end position="407"/>
    </location>
</feature>
<keyword evidence="5 6" id="KW-0472">Membrane</keyword>
<dbReference type="SUPFAM" id="SSF103473">
    <property type="entry name" value="MFS general substrate transporter"/>
    <property type="match status" value="1"/>
</dbReference>
<dbReference type="Pfam" id="PF11700">
    <property type="entry name" value="ATG22"/>
    <property type="match status" value="1"/>
</dbReference>
<dbReference type="Proteomes" id="UP000093807">
    <property type="component" value="Unassembled WGS sequence"/>
</dbReference>
<feature type="transmembrane region" description="Helical" evidence="6">
    <location>
        <begin position="197"/>
        <end position="218"/>
    </location>
</feature>
<dbReference type="InterPro" id="IPR050495">
    <property type="entry name" value="ATG22/LtaA_families"/>
</dbReference>
<evidence type="ECO:0000256" key="1">
    <source>
        <dbReference type="ARBA" id="ARBA00004127"/>
    </source>
</evidence>
<feature type="transmembrane region" description="Helical" evidence="6">
    <location>
        <begin position="293"/>
        <end position="314"/>
    </location>
</feature>
<evidence type="ECO:0000256" key="5">
    <source>
        <dbReference type="ARBA" id="ARBA00023136"/>
    </source>
</evidence>
<evidence type="ECO:0000259" key="7">
    <source>
        <dbReference type="PROSITE" id="PS50850"/>
    </source>
</evidence>
<evidence type="ECO:0000313" key="8">
    <source>
        <dbReference type="EMBL" id="OAZ05536.1"/>
    </source>
</evidence>
<protein>
    <submittedName>
        <fullName evidence="8">Vacuole effluxer Atg22 like protein</fullName>
    </submittedName>
</protein>
<dbReference type="AlphaFoldDB" id="A0A199XW97"/>
<evidence type="ECO:0000313" key="9">
    <source>
        <dbReference type="Proteomes" id="UP000093807"/>
    </source>
</evidence>
<keyword evidence="4 6" id="KW-1133">Transmembrane helix</keyword>
<dbReference type="PANTHER" id="PTHR23519:SF1">
    <property type="entry name" value="AUTOPHAGY-RELATED PROTEIN 22"/>
    <property type="match status" value="1"/>
</dbReference>
<evidence type="ECO:0000256" key="6">
    <source>
        <dbReference type="SAM" id="Phobius"/>
    </source>
</evidence>
<gene>
    <name evidence="8" type="ORF">FLB_00660</name>
</gene>
<dbReference type="GO" id="GO:0022857">
    <property type="term" value="F:transmembrane transporter activity"/>
    <property type="evidence" value="ECO:0007669"/>
    <property type="project" value="InterPro"/>
</dbReference>
<feature type="transmembrane region" description="Helical" evidence="6">
    <location>
        <begin position="350"/>
        <end position="367"/>
    </location>
</feature>
<evidence type="ECO:0000256" key="3">
    <source>
        <dbReference type="ARBA" id="ARBA00022692"/>
    </source>
</evidence>
<dbReference type="PATRIC" id="fig|29536.5.peg.67"/>
<feature type="transmembrane region" description="Helical" evidence="6">
    <location>
        <begin position="20"/>
        <end position="38"/>
    </location>
</feature>